<evidence type="ECO:0000313" key="1">
    <source>
        <dbReference type="EMBL" id="SHO42595.1"/>
    </source>
</evidence>
<reference evidence="2" key="1">
    <citation type="submission" date="2016-12" db="EMBL/GenBank/DDBJ databases">
        <authorList>
            <person name="Herbold C."/>
        </authorList>
    </citation>
    <scope>NUCLEOTIDE SEQUENCE [LARGE SCALE GENOMIC DNA]</scope>
</reference>
<accession>A0A2H1EEW3</accession>
<evidence type="ECO:0000313" key="2">
    <source>
        <dbReference type="Proteomes" id="UP000232412"/>
    </source>
</evidence>
<name>A0A2H1EEW3_9ARCH</name>
<gene>
    <name evidence="1" type="ORF">NSIN_10092</name>
</gene>
<organism evidence="1 2">
    <name type="scientific">Nitrosotalea sinensis</name>
    <dbReference type="NCBI Taxonomy" id="1499975"/>
    <lineage>
        <taxon>Archaea</taxon>
        <taxon>Nitrososphaerota</taxon>
        <taxon>Nitrososphaeria</taxon>
        <taxon>Nitrosotaleales</taxon>
        <taxon>Nitrosotaleaceae</taxon>
        <taxon>Nitrosotalea</taxon>
    </lineage>
</organism>
<dbReference type="Proteomes" id="UP000232412">
    <property type="component" value="Unassembled WGS sequence"/>
</dbReference>
<sequence>MLLFAEYHRAYSMQERININVSAIDYENTSKAIISTLDSVEKMVHGENDFIVTDSEFAFGWHFYVVCVNKSLVKKLSDQMGPDFEKIKGKGMEHKFLTWLTDKVMQKNLKVKLAIKEEMESSKFGIF</sequence>
<dbReference type="AlphaFoldDB" id="A0A2H1EEW3"/>
<proteinExistence type="predicted"/>
<keyword evidence="2" id="KW-1185">Reference proteome</keyword>
<protein>
    <submittedName>
        <fullName evidence="1">Uncharacterized protein</fullName>
    </submittedName>
</protein>
<dbReference type="EMBL" id="FRFC01000001">
    <property type="protein sequence ID" value="SHO42595.1"/>
    <property type="molecule type" value="Genomic_DNA"/>
</dbReference>